<comment type="caution">
    <text evidence="2">The sequence shown here is derived from an EMBL/GenBank/DDBJ whole genome shotgun (WGS) entry which is preliminary data.</text>
</comment>
<dbReference type="OrthoDB" id="1746852at2759"/>
<accession>A0A5N6M027</accession>
<organism evidence="2 3">
    <name type="scientific">Mikania micrantha</name>
    <name type="common">bitter vine</name>
    <dbReference type="NCBI Taxonomy" id="192012"/>
    <lineage>
        <taxon>Eukaryota</taxon>
        <taxon>Viridiplantae</taxon>
        <taxon>Streptophyta</taxon>
        <taxon>Embryophyta</taxon>
        <taxon>Tracheophyta</taxon>
        <taxon>Spermatophyta</taxon>
        <taxon>Magnoliopsida</taxon>
        <taxon>eudicotyledons</taxon>
        <taxon>Gunneridae</taxon>
        <taxon>Pentapetalae</taxon>
        <taxon>asterids</taxon>
        <taxon>campanulids</taxon>
        <taxon>Asterales</taxon>
        <taxon>Asteraceae</taxon>
        <taxon>Asteroideae</taxon>
        <taxon>Heliantheae alliance</taxon>
        <taxon>Eupatorieae</taxon>
        <taxon>Mikania</taxon>
    </lineage>
</organism>
<reference evidence="2 3" key="1">
    <citation type="submission" date="2019-05" db="EMBL/GenBank/DDBJ databases">
        <title>Mikania micrantha, genome provides insights into the molecular mechanism of rapid growth.</title>
        <authorList>
            <person name="Liu B."/>
        </authorList>
    </citation>
    <scope>NUCLEOTIDE SEQUENCE [LARGE SCALE GENOMIC DNA]</scope>
    <source>
        <strain evidence="2">NLD-2019</strain>
        <tissue evidence="2">Leaf</tissue>
    </source>
</reference>
<protein>
    <recommendedName>
        <fullName evidence="1">RNase H type-1 domain-containing protein</fullName>
    </recommendedName>
</protein>
<gene>
    <name evidence="2" type="ORF">E3N88_39659</name>
</gene>
<evidence type="ECO:0000313" key="3">
    <source>
        <dbReference type="Proteomes" id="UP000326396"/>
    </source>
</evidence>
<dbReference type="GO" id="GO:0004523">
    <property type="term" value="F:RNA-DNA hybrid ribonuclease activity"/>
    <property type="evidence" value="ECO:0007669"/>
    <property type="project" value="InterPro"/>
</dbReference>
<feature type="domain" description="RNase H type-1" evidence="1">
    <location>
        <begin position="236"/>
        <end position="296"/>
    </location>
</feature>
<dbReference type="CDD" id="cd00303">
    <property type="entry name" value="retropepsin_like"/>
    <property type="match status" value="1"/>
</dbReference>
<dbReference type="PANTHER" id="PTHR33240:SF15">
    <property type="entry name" value="GAG-PRO-LIKE PROTEIN"/>
    <property type="match status" value="1"/>
</dbReference>
<dbReference type="PANTHER" id="PTHR33240">
    <property type="entry name" value="OS08G0508500 PROTEIN"/>
    <property type="match status" value="1"/>
</dbReference>
<dbReference type="AlphaFoldDB" id="A0A5N6M027"/>
<dbReference type="Pfam" id="PF13456">
    <property type="entry name" value="RVT_3"/>
    <property type="match status" value="1"/>
</dbReference>
<sequence>MCTPLLMPASDGCYSTSSLNITAMVGKYKMHRIFIDTGSSSDILYEHAFRKMSWEDQQLMEWVDYPVMGFSGEMNKPMGKINLPLIIGEGKKQRKVNLTFLIIKAETKHNVILGRVALGLLAAWVSTAQGMMVFPTLGGQMCIKAEEQCAIAEKWAPTMPKEVRLMADEKWVLNPNHPEQMITLGKELSENVRNHLKNLLREYADVFAFQHSDMTGIPRKIIEHQLKIHPNKKPIVVAHVDSLLVSNQINGVYEIKEERMKQYVQVVEGLMAKFESCVVIHVPRSQNKKADALSKLASSFADPVKEISVEEVLVPTTEVKMINVIQEDR</sequence>
<dbReference type="InterPro" id="IPR036397">
    <property type="entry name" value="RNaseH_sf"/>
</dbReference>
<dbReference type="Proteomes" id="UP000326396">
    <property type="component" value="Linkage Group LG8"/>
</dbReference>
<proteinExistence type="predicted"/>
<evidence type="ECO:0000313" key="2">
    <source>
        <dbReference type="EMBL" id="KAD2806282.1"/>
    </source>
</evidence>
<keyword evidence="3" id="KW-1185">Reference proteome</keyword>
<name>A0A5N6M027_9ASTR</name>
<dbReference type="GO" id="GO:0003676">
    <property type="term" value="F:nucleic acid binding"/>
    <property type="evidence" value="ECO:0007669"/>
    <property type="project" value="InterPro"/>
</dbReference>
<dbReference type="InterPro" id="IPR021109">
    <property type="entry name" value="Peptidase_aspartic_dom_sf"/>
</dbReference>
<dbReference type="InterPro" id="IPR002156">
    <property type="entry name" value="RNaseH_domain"/>
</dbReference>
<dbReference type="InterPro" id="IPR012337">
    <property type="entry name" value="RNaseH-like_sf"/>
</dbReference>
<evidence type="ECO:0000259" key="1">
    <source>
        <dbReference type="Pfam" id="PF13456"/>
    </source>
</evidence>
<dbReference type="EMBL" id="SZYD01000018">
    <property type="protein sequence ID" value="KAD2806282.1"/>
    <property type="molecule type" value="Genomic_DNA"/>
</dbReference>
<dbReference type="Gene3D" id="3.30.420.10">
    <property type="entry name" value="Ribonuclease H-like superfamily/Ribonuclease H"/>
    <property type="match status" value="1"/>
</dbReference>
<dbReference type="Gene3D" id="2.40.70.10">
    <property type="entry name" value="Acid Proteases"/>
    <property type="match status" value="1"/>
</dbReference>
<dbReference type="SUPFAM" id="SSF53098">
    <property type="entry name" value="Ribonuclease H-like"/>
    <property type="match status" value="1"/>
</dbReference>